<accession>A0A2T5BQ95</accession>
<sequence>MNVHANDTVMPATFIIVADKFADFAINAQTITLSQLKALMALPTHLLQDRNRLLPGQGLSDDDCSEIVTLVENSRGHEDRWDITGLKALPSRAEAKLSHKRKPCNTLIGTPRTDGLDQYRIDLCIDEACEMMDDHQTGQHVQGMVLVEAARQAFLAVTEKFFLQGMNHKSYFVINDMQTRFLGFVFPLAAHMIYRIVDKDINLRRQKFQVEIDLVQGSEVRASTRFGFTAYPEEVISAKEAELAMVATAQVLKTVQPQHVA</sequence>
<evidence type="ECO:0000313" key="3">
    <source>
        <dbReference type="Proteomes" id="UP000243859"/>
    </source>
</evidence>
<name>A0A2T5BQ95_9RHOB</name>
<dbReference type="Pfam" id="PF03756">
    <property type="entry name" value="AfsA"/>
    <property type="match status" value="1"/>
</dbReference>
<reference evidence="2 3" key="1">
    <citation type="submission" date="2018-04" db="EMBL/GenBank/DDBJ databases">
        <title>Genomic Encyclopedia of Archaeal and Bacterial Type Strains, Phase II (KMG-II): from individual species to whole genera.</title>
        <authorList>
            <person name="Goeker M."/>
        </authorList>
    </citation>
    <scope>NUCLEOTIDE SEQUENCE [LARGE SCALE GENOMIC DNA]</scope>
    <source>
        <strain evidence="2 3">DSM 18064</strain>
    </source>
</reference>
<dbReference type="Proteomes" id="UP000243859">
    <property type="component" value="Unassembled WGS sequence"/>
</dbReference>
<comment type="caution">
    <text evidence="2">The sequence shown here is derived from an EMBL/GenBank/DDBJ whole genome shotgun (WGS) entry which is preliminary data.</text>
</comment>
<evidence type="ECO:0000313" key="2">
    <source>
        <dbReference type="EMBL" id="PTN01314.1"/>
    </source>
</evidence>
<dbReference type="InterPro" id="IPR005509">
    <property type="entry name" value="AfsA_hotdog_dom"/>
</dbReference>
<protein>
    <submittedName>
        <fullName evidence="2">A-factor biosynthesis hotdog protein</fullName>
    </submittedName>
</protein>
<keyword evidence="3" id="KW-1185">Reference proteome</keyword>
<organism evidence="2 3">
    <name type="scientific">Rhodovulum imhoffii</name>
    <dbReference type="NCBI Taxonomy" id="365340"/>
    <lineage>
        <taxon>Bacteria</taxon>
        <taxon>Pseudomonadati</taxon>
        <taxon>Pseudomonadota</taxon>
        <taxon>Alphaproteobacteria</taxon>
        <taxon>Rhodobacterales</taxon>
        <taxon>Paracoccaceae</taxon>
        <taxon>Rhodovulum</taxon>
    </lineage>
</organism>
<dbReference type="AlphaFoldDB" id="A0A2T5BQ95"/>
<dbReference type="EMBL" id="QAAA01000014">
    <property type="protein sequence ID" value="PTN01314.1"/>
    <property type="molecule type" value="Genomic_DNA"/>
</dbReference>
<dbReference type="OrthoDB" id="7838374at2"/>
<evidence type="ECO:0000259" key="1">
    <source>
        <dbReference type="Pfam" id="PF03756"/>
    </source>
</evidence>
<feature type="domain" description="A-factor biosynthesis hotdog" evidence="1">
    <location>
        <begin position="99"/>
        <end position="226"/>
    </location>
</feature>
<proteinExistence type="predicted"/>
<gene>
    <name evidence="2" type="ORF">C8N32_11413</name>
</gene>